<dbReference type="Gene3D" id="2.40.50.230">
    <property type="entry name" value="Gp5 N-terminal domain"/>
    <property type="match status" value="1"/>
</dbReference>
<proteinExistence type="predicted"/>
<protein>
    <submittedName>
        <fullName evidence="2">Phage baseplate assembly protein V</fullName>
    </submittedName>
</protein>
<evidence type="ECO:0000313" key="2">
    <source>
        <dbReference type="EMBL" id="MER7185672.1"/>
    </source>
</evidence>
<dbReference type="EMBL" id="JBEPEK010000470">
    <property type="protein sequence ID" value="MER7185672.1"/>
    <property type="molecule type" value="Genomic_DNA"/>
</dbReference>
<dbReference type="SUPFAM" id="SSF69255">
    <property type="entry name" value="gp5 N-terminal domain-like"/>
    <property type="match status" value="1"/>
</dbReference>
<keyword evidence="3" id="KW-1185">Reference proteome</keyword>
<dbReference type="Pfam" id="PF04717">
    <property type="entry name" value="Phage_base_V"/>
    <property type="match status" value="1"/>
</dbReference>
<dbReference type="InterPro" id="IPR037026">
    <property type="entry name" value="Vgr_OB-fold_dom_sf"/>
</dbReference>
<dbReference type="RefSeq" id="WP_350788760.1">
    <property type="nucleotide sequence ID" value="NZ_JBEPEK010000470.1"/>
</dbReference>
<organism evidence="2 3">
    <name type="scientific">Streptomyces hyaluromycini</name>
    <dbReference type="NCBI Taxonomy" id="1377993"/>
    <lineage>
        <taxon>Bacteria</taxon>
        <taxon>Bacillati</taxon>
        <taxon>Actinomycetota</taxon>
        <taxon>Actinomycetes</taxon>
        <taxon>Kitasatosporales</taxon>
        <taxon>Streptomycetaceae</taxon>
        <taxon>Streptomyces</taxon>
    </lineage>
</organism>
<feature type="domain" description="Gp5/Type VI secretion system Vgr protein OB-fold" evidence="1">
    <location>
        <begin position="8"/>
        <end position="82"/>
    </location>
</feature>
<evidence type="ECO:0000313" key="3">
    <source>
        <dbReference type="Proteomes" id="UP001474181"/>
    </source>
</evidence>
<sequence length="165" mass="17232">MSRFYGKYRGKAADNADPRQLGRVQVSCPAVLGDSIRVWAMPCVPYAGPGVGLFALPPVGADVWVEFEGGDPDYPIWAGCFWSTGQLPVTPAIAQTKVFRTDGVTVTVDDGPGFGGLTVVVSPPLVNSELRLALAADSIELINGEASVKLTPASVSVNDGALEVV</sequence>
<reference evidence="2 3" key="1">
    <citation type="submission" date="2024-06" db="EMBL/GenBank/DDBJ databases">
        <title>The Natural Products Discovery Center: Release of the First 8490 Sequenced Strains for Exploring Actinobacteria Biosynthetic Diversity.</title>
        <authorList>
            <person name="Kalkreuter E."/>
            <person name="Kautsar S.A."/>
            <person name="Yang D."/>
            <person name="Bader C.D."/>
            <person name="Teijaro C.N."/>
            <person name="Fluegel L."/>
            <person name="Davis C.M."/>
            <person name="Simpson J.R."/>
            <person name="Lauterbach L."/>
            <person name="Steele A.D."/>
            <person name="Gui C."/>
            <person name="Meng S."/>
            <person name="Li G."/>
            <person name="Viehrig K."/>
            <person name="Ye F."/>
            <person name="Su P."/>
            <person name="Kiefer A.F."/>
            <person name="Nichols A."/>
            <person name="Cepeda A.J."/>
            <person name="Yan W."/>
            <person name="Fan B."/>
            <person name="Jiang Y."/>
            <person name="Adhikari A."/>
            <person name="Zheng C.-J."/>
            <person name="Schuster L."/>
            <person name="Cowan T.M."/>
            <person name="Smanski M.J."/>
            <person name="Chevrette M.G."/>
            <person name="De Carvalho L.P.S."/>
            <person name="Shen B."/>
        </authorList>
    </citation>
    <scope>NUCLEOTIDE SEQUENCE [LARGE SCALE GENOMIC DNA]</scope>
    <source>
        <strain evidence="2 3">NPDC000234</strain>
    </source>
</reference>
<accession>A0ABV1X9H3</accession>
<name>A0ABV1X9H3_9ACTN</name>
<dbReference type="InterPro" id="IPR006531">
    <property type="entry name" value="Gp5/Vgr_OB"/>
</dbReference>
<evidence type="ECO:0000259" key="1">
    <source>
        <dbReference type="Pfam" id="PF04717"/>
    </source>
</evidence>
<gene>
    <name evidence="2" type="ORF">ABT404_40485</name>
</gene>
<dbReference type="Proteomes" id="UP001474181">
    <property type="component" value="Unassembled WGS sequence"/>
</dbReference>
<comment type="caution">
    <text evidence="2">The sequence shown here is derived from an EMBL/GenBank/DDBJ whole genome shotgun (WGS) entry which is preliminary data.</text>
</comment>